<reference evidence="2 3" key="1">
    <citation type="journal article" date="2016" name="Nat. Commun.">
        <title>Thousands of microbial genomes shed light on interconnected biogeochemical processes in an aquifer system.</title>
        <authorList>
            <person name="Anantharaman K."/>
            <person name="Brown C.T."/>
            <person name="Hug L.A."/>
            <person name="Sharon I."/>
            <person name="Castelle C.J."/>
            <person name="Probst A.J."/>
            <person name="Thomas B.C."/>
            <person name="Singh A."/>
            <person name="Wilkins M.J."/>
            <person name="Karaoz U."/>
            <person name="Brodie E.L."/>
            <person name="Williams K.H."/>
            <person name="Hubbard S.S."/>
            <person name="Banfield J.F."/>
        </authorList>
    </citation>
    <scope>NUCLEOTIDE SEQUENCE [LARGE SCALE GENOMIC DNA]</scope>
</reference>
<comment type="caution">
    <text evidence="2">The sequence shown here is derived from an EMBL/GenBank/DDBJ whole genome shotgun (WGS) entry which is preliminary data.</text>
</comment>
<feature type="transmembrane region" description="Helical" evidence="1">
    <location>
        <begin position="7"/>
        <end position="28"/>
    </location>
</feature>
<dbReference type="PROSITE" id="PS00409">
    <property type="entry name" value="PROKAR_NTER_METHYL"/>
    <property type="match status" value="1"/>
</dbReference>
<dbReference type="InterPro" id="IPR045584">
    <property type="entry name" value="Pilin-like"/>
</dbReference>
<evidence type="ECO:0000313" key="3">
    <source>
        <dbReference type="Proteomes" id="UP000178092"/>
    </source>
</evidence>
<keyword evidence="1" id="KW-0472">Membrane</keyword>
<dbReference type="NCBIfam" id="TIGR02532">
    <property type="entry name" value="IV_pilin_GFxxxE"/>
    <property type="match status" value="1"/>
</dbReference>
<evidence type="ECO:0000256" key="1">
    <source>
        <dbReference type="SAM" id="Phobius"/>
    </source>
</evidence>
<proteinExistence type="predicted"/>
<dbReference type="Proteomes" id="UP000178092">
    <property type="component" value="Unassembled WGS sequence"/>
</dbReference>
<evidence type="ECO:0008006" key="4">
    <source>
        <dbReference type="Google" id="ProtNLM"/>
    </source>
</evidence>
<dbReference type="Gene3D" id="3.30.700.10">
    <property type="entry name" value="Glycoprotein, Type 4 Pilin"/>
    <property type="match status" value="1"/>
</dbReference>
<dbReference type="Pfam" id="PF07963">
    <property type="entry name" value="N_methyl"/>
    <property type="match status" value="1"/>
</dbReference>
<gene>
    <name evidence="2" type="ORF">A3C04_02070</name>
</gene>
<evidence type="ECO:0000313" key="2">
    <source>
        <dbReference type="EMBL" id="OHA67680.1"/>
    </source>
</evidence>
<keyword evidence="1" id="KW-0812">Transmembrane</keyword>
<dbReference type="SUPFAM" id="SSF54523">
    <property type="entry name" value="Pili subunits"/>
    <property type="match status" value="1"/>
</dbReference>
<organism evidence="2 3">
    <name type="scientific">Candidatus Wildermuthbacteria bacterium RIFCSPHIGHO2_02_FULL_45_25</name>
    <dbReference type="NCBI Taxonomy" id="1802450"/>
    <lineage>
        <taxon>Bacteria</taxon>
        <taxon>Candidatus Wildermuthiibacteriota</taxon>
    </lineage>
</organism>
<protein>
    <recommendedName>
        <fullName evidence="4">Prepilin-type N-terminal cleavage/methylation domain-containing protein</fullName>
    </recommendedName>
</protein>
<dbReference type="InterPro" id="IPR012902">
    <property type="entry name" value="N_methyl_site"/>
</dbReference>
<keyword evidence="1" id="KW-1133">Transmembrane helix</keyword>
<accession>A0A1G2R499</accession>
<dbReference type="AlphaFoldDB" id="A0A1G2R499"/>
<name>A0A1G2R499_9BACT</name>
<sequence>MKRGFTLIELLIVVAIIGIIAGVVFVALDPLQRFQDARDARRFSDADNFITAIKTDQVDNRGSYASVIQNATAGEVYLLGTCASGATASAVTGNCVTDPTQTACLNLASGADSIITEGYLAEVPISPNGAGSWSASSTGYTLQKASIGTITIRACEYEGGASGEEIKAAR</sequence>
<dbReference type="EMBL" id="MHTV01000006">
    <property type="protein sequence ID" value="OHA67680.1"/>
    <property type="molecule type" value="Genomic_DNA"/>
</dbReference>